<name>E3T5Q9_CROVB</name>
<dbReference type="Proteomes" id="UP000029781">
    <property type="component" value="Segment"/>
</dbReference>
<organism evidence="1 2">
    <name type="scientific">Cafeteria roenbergensis virus (strain BV-PW1)</name>
    <name type="common">CroV</name>
    <dbReference type="NCBI Taxonomy" id="693272"/>
    <lineage>
        <taxon>Viruses</taxon>
        <taxon>Varidnaviria</taxon>
        <taxon>Bamfordvirae</taxon>
        <taxon>Nucleocytoviricota</taxon>
        <taxon>Megaviricetes</taxon>
        <taxon>Imitervirales</taxon>
        <taxon>Mimiviridae</taxon>
        <taxon>Aliimimivirinae</taxon>
        <taxon>Rheavirus</taxon>
        <taxon>Rheavirus sinusmexicani</taxon>
    </lineage>
</organism>
<accession>E3T5Q9</accession>
<gene>
    <name evidence="1" type="ORF">crov488</name>
</gene>
<dbReference type="RefSeq" id="YP_003970121.1">
    <property type="nucleotide sequence ID" value="NC_014637.1"/>
</dbReference>
<sequence>MNTRKIKTPGINPSSYLIHPATLKFIKKNQNKQPIKTNTSNKNVMLIPKISFSYQEILSAYQIKYIQDLNDNINNFGKLTKIRLINLYFKYNKNIKHYQETDIPNIYTFLTDEFNLSSQEIYNNLTLLKDKLFQDIFY</sequence>
<proteinExistence type="predicted"/>
<keyword evidence="2" id="KW-1185">Reference proteome</keyword>
<reference evidence="1 2" key="1">
    <citation type="journal article" date="2010" name="Proc. Natl. Acad. Sci. U.S.A.">
        <title>Giant virus with a remarkable complement of genes infects marine zooplankton.</title>
        <authorList>
            <person name="Fischer M.G."/>
            <person name="Allen M.J."/>
            <person name="Wilson W.H."/>
            <person name="Suttle C.A."/>
        </authorList>
    </citation>
    <scope>NUCLEOTIDE SEQUENCE [LARGE SCALE GENOMIC DNA]</scope>
    <source>
        <strain evidence="1 2">BV-PW1</strain>
    </source>
</reference>
<evidence type="ECO:0000313" key="1">
    <source>
        <dbReference type="EMBL" id="ADO67522.1"/>
    </source>
</evidence>
<dbReference type="KEGG" id="vg:9887891"/>
<protein>
    <submittedName>
        <fullName evidence="1">Uncharacterized protein</fullName>
    </submittedName>
</protein>
<evidence type="ECO:0000313" key="2">
    <source>
        <dbReference type="Proteomes" id="UP000029781"/>
    </source>
</evidence>
<dbReference type="GeneID" id="9887891"/>
<organismHost>
    <name type="scientific">Cafeteria roenbergensis</name>
    <name type="common">Marine flagellate</name>
    <dbReference type="NCBI Taxonomy" id="33653"/>
</organismHost>
<dbReference type="EMBL" id="GU244497">
    <property type="protein sequence ID" value="ADO67522.1"/>
    <property type="molecule type" value="Genomic_DNA"/>
</dbReference>